<dbReference type="OrthoDB" id="6145499at2759"/>
<feature type="region of interest" description="Disordered" evidence="6">
    <location>
        <begin position="791"/>
        <end position="831"/>
    </location>
</feature>
<dbReference type="InterPro" id="IPR051061">
    <property type="entry name" value="Zinc_finger_trans_reg"/>
</dbReference>
<feature type="region of interest" description="Disordered" evidence="6">
    <location>
        <begin position="25"/>
        <end position="81"/>
    </location>
</feature>
<dbReference type="InterPro" id="IPR013087">
    <property type="entry name" value="Znf_C2H2_type"/>
</dbReference>
<dbReference type="InterPro" id="IPR036236">
    <property type="entry name" value="Znf_C2H2_sf"/>
</dbReference>
<dbReference type="AlphaFoldDB" id="A0A7M7PDU6"/>
<dbReference type="PANTHER" id="PTHR46179:SF25">
    <property type="entry name" value="METAL RESPONSE ELEMENT-BINDING TRANSCRIPTION FACTOR-1, ISOFORM C"/>
    <property type="match status" value="1"/>
</dbReference>
<dbReference type="FunFam" id="3.30.160.60:FF:000349">
    <property type="entry name" value="metal regulatory transcription factor 1"/>
    <property type="match status" value="1"/>
</dbReference>
<protein>
    <recommendedName>
        <fullName evidence="7">C2H2-type domain-containing protein</fullName>
    </recommendedName>
</protein>
<dbReference type="PROSITE" id="PS00028">
    <property type="entry name" value="ZINC_FINGER_C2H2_1"/>
    <property type="match status" value="7"/>
</dbReference>
<feature type="compositionally biased region" description="Gly residues" evidence="6">
    <location>
        <begin position="392"/>
        <end position="405"/>
    </location>
</feature>
<name>A0A7M7PDU6_STRPU</name>
<reference evidence="9" key="1">
    <citation type="submission" date="2015-02" db="EMBL/GenBank/DDBJ databases">
        <title>Genome sequencing for Strongylocentrotus purpuratus.</title>
        <authorList>
            <person name="Murali S."/>
            <person name="Liu Y."/>
            <person name="Vee V."/>
            <person name="English A."/>
            <person name="Wang M."/>
            <person name="Skinner E."/>
            <person name="Han Y."/>
            <person name="Muzny D.M."/>
            <person name="Worley K.C."/>
            <person name="Gibbs R.A."/>
        </authorList>
    </citation>
    <scope>NUCLEOTIDE SEQUENCE</scope>
</reference>
<dbReference type="SMART" id="SM00355">
    <property type="entry name" value="ZnF_C2H2"/>
    <property type="match status" value="7"/>
</dbReference>
<dbReference type="EnsemblMetazoa" id="XM_030994485">
    <property type="protein sequence ID" value="XP_030850345"/>
    <property type="gene ID" value="LOC588463"/>
</dbReference>
<evidence type="ECO:0000256" key="1">
    <source>
        <dbReference type="ARBA" id="ARBA00022723"/>
    </source>
</evidence>
<accession>A0A7M7PDU6</accession>
<dbReference type="FunFam" id="3.30.160.60:FF:000370">
    <property type="entry name" value="Metal regulatory transcription factor 1"/>
    <property type="match status" value="1"/>
</dbReference>
<dbReference type="OMA" id="CHFESCD"/>
<keyword evidence="4" id="KW-0862">Zinc</keyword>
<feature type="compositionally biased region" description="Acidic residues" evidence="6">
    <location>
        <begin position="376"/>
        <end position="391"/>
    </location>
</feature>
<dbReference type="RefSeq" id="XP_030850345.1">
    <property type="nucleotide sequence ID" value="XM_030994485.1"/>
</dbReference>
<dbReference type="Pfam" id="PF00096">
    <property type="entry name" value="zf-C2H2"/>
    <property type="match status" value="5"/>
</dbReference>
<evidence type="ECO:0000256" key="2">
    <source>
        <dbReference type="ARBA" id="ARBA00022737"/>
    </source>
</evidence>
<dbReference type="Proteomes" id="UP000007110">
    <property type="component" value="Unassembled WGS sequence"/>
</dbReference>
<feature type="compositionally biased region" description="Low complexity" evidence="6">
    <location>
        <begin position="801"/>
        <end position="814"/>
    </location>
</feature>
<feature type="domain" description="C2H2-type" evidence="7">
    <location>
        <begin position="190"/>
        <end position="219"/>
    </location>
</feature>
<evidence type="ECO:0000259" key="7">
    <source>
        <dbReference type="PROSITE" id="PS50157"/>
    </source>
</evidence>
<dbReference type="FunFam" id="3.30.160.60:FF:000446">
    <property type="entry name" value="Zinc finger protein"/>
    <property type="match status" value="1"/>
</dbReference>
<evidence type="ECO:0000256" key="5">
    <source>
        <dbReference type="PROSITE-ProRule" id="PRU00042"/>
    </source>
</evidence>
<proteinExistence type="predicted"/>
<keyword evidence="2" id="KW-0677">Repeat</keyword>
<dbReference type="FunFam" id="3.30.160.60:FF:000125">
    <property type="entry name" value="Putative zinc finger protein 143"/>
    <property type="match status" value="2"/>
</dbReference>
<dbReference type="SUPFAM" id="SSF57667">
    <property type="entry name" value="beta-beta-alpha zinc fingers"/>
    <property type="match status" value="4"/>
</dbReference>
<dbReference type="KEGG" id="spu:588463"/>
<dbReference type="PANTHER" id="PTHR46179">
    <property type="entry name" value="ZINC FINGER PROTEIN"/>
    <property type="match status" value="1"/>
</dbReference>
<dbReference type="InParanoid" id="A0A7M7PDU6"/>
<feature type="domain" description="C2H2-type" evidence="7">
    <location>
        <begin position="250"/>
        <end position="279"/>
    </location>
</feature>
<feature type="domain" description="C2H2-type" evidence="7">
    <location>
        <begin position="220"/>
        <end position="249"/>
    </location>
</feature>
<feature type="domain" description="C2H2-type" evidence="7">
    <location>
        <begin position="132"/>
        <end position="161"/>
    </location>
</feature>
<keyword evidence="3 5" id="KW-0863">Zinc-finger</keyword>
<keyword evidence="1" id="KW-0479">Metal-binding</keyword>
<dbReference type="GO" id="GO:0006357">
    <property type="term" value="P:regulation of transcription by RNA polymerase II"/>
    <property type="evidence" value="ECO:0000318"/>
    <property type="project" value="GO_Central"/>
</dbReference>
<dbReference type="PROSITE" id="PS50157">
    <property type="entry name" value="ZINC_FINGER_C2H2_2"/>
    <property type="match status" value="7"/>
</dbReference>
<dbReference type="GO" id="GO:0005634">
    <property type="term" value="C:nucleus"/>
    <property type="evidence" value="ECO:0000318"/>
    <property type="project" value="GO_Central"/>
</dbReference>
<dbReference type="GeneID" id="588463"/>
<feature type="region of interest" description="Disordered" evidence="6">
    <location>
        <begin position="356"/>
        <end position="421"/>
    </location>
</feature>
<evidence type="ECO:0000313" key="9">
    <source>
        <dbReference type="Proteomes" id="UP000007110"/>
    </source>
</evidence>
<dbReference type="GO" id="GO:0008270">
    <property type="term" value="F:zinc ion binding"/>
    <property type="evidence" value="ECO:0007669"/>
    <property type="project" value="UniProtKB-KW"/>
</dbReference>
<dbReference type="Gene3D" id="3.30.160.60">
    <property type="entry name" value="Classic Zinc Finger"/>
    <property type="match status" value="7"/>
</dbReference>
<keyword evidence="9" id="KW-1185">Reference proteome</keyword>
<reference evidence="8" key="2">
    <citation type="submission" date="2021-01" db="UniProtKB">
        <authorList>
            <consortium name="EnsemblMetazoa"/>
        </authorList>
    </citation>
    <scope>IDENTIFICATION</scope>
</reference>
<feature type="domain" description="C2H2-type" evidence="7">
    <location>
        <begin position="339"/>
        <end position="368"/>
    </location>
</feature>
<feature type="domain" description="C2H2-type" evidence="7">
    <location>
        <begin position="309"/>
        <end position="338"/>
    </location>
</feature>
<evidence type="ECO:0000313" key="8">
    <source>
        <dbReference type="EnsemblMetazoa" id="XP_030850345"/>
    </source>
</evidence>
<feature type="domain" description="C2H2-type" evidence="7">
    <location>
        <begin position="279"/>
        <end position="308"/>
    </location>
</feature>
<evidence type="ECO:0000256" key="6">
    <source>
        <dbReference type="SAM" id="MobiDB-lite"/>
    </source>
</evidence>
<evidence type="ECO:0000256" key="3">
    <source>
        <dbReference type="ARBA" id="ARBA00022771"/>
    </source>
</evidence>
<sequence length="902" mass="97176">MAECEELVSEMTAEEMGQFRVEMEDMLHDNEEQDMDIESGGYDRTSVMIDGHVGTSRDGQGSDDGDEDRDRLRGGGDFDGDGYIQHTISADQIQMQIMPGYAFMPRAENIEGATLTLETKNPKTKKKMIQKFHCHFESCDKRYNSADNLLSHQKSHPGDYSVICYDGDCEKGMAESGQSKQGKSSKEKRFVCEYPRCTRSYSTAGNLKTHTKTHTGDYHFVCDETGCGKAFLTSYSKKIHVRVHTKEKPYSCDKQGCEKSFNTLYRLKAHQRIHTGSTFNCDEEGCSKVFTTLSDLRKHVRTHTGERPYKCDFGTCGKAFVASHHLKTHIRTHTGEKPFTCIEDGCKRAFTTQYSLKSHQRGHHEKQDATSLSGLEEADEDHPEGEEEDGEGSGGGVGGGGGDGSRAGNVNDEQSLEEQVVQASNEVAAQILNTLSGVLGMGISSTTEVIQASTSETPKIQDINLEGNGQPIILQAQPSNVASSSAVTPKPETQISVSQEVPKAASQAQTVTVQNVSCGNGTQNLVITINQGASSSVPPTQLVITPDVLQSLVPKTQTTQQPVVPQPVQQTARIQPASTANTVALPNQSIQSSVIQPQMHPQVHIITGGIATDERTLTVAPPQPPRQPQVLPTPQPQVLPTPPCQHHSHQLQPTAIPVSITPQGGIQILGGLPSAGGTLVQTPGAAGLSSTYLIPQYFATGNLVGAQMVPLEMAQYMGIPQQGVIMQPPQPQLGTIQTQLGSTALPSVRPGQHIVYQAPTVANIAPTSTVNTIKPISIAVAETPSNLINSRPTTSSHLSDDVFSPPSVDSCVSSQDKSHGAPAVRTPSRSNSCSTEAFINELLGSEVQPLDYSQPLLSGSENPSKMCNKCNCLCDCDCKHEVRSQISRNIESILSGIVQDQS</sequence>
<evidence type="ECO:0000256" key="4">
    <source>
        <dbReference type="ARBA" id="ARBA00022833"/>
    </source>
</evidence>
<organism evidence="8 9">
    <name type="scientific">Strongylocentrotus purpuratus</name>
    <name type="common">Purple sea urchin</name>
    <dbReference type="NCBI Taxonomy" id="7668"/>
    <lineage>
        <taxon>Eukaryota</taxon>
        <taxon>Metazoa</taxon>
        <taxon>Echinodermata</taxon>
        <taxon>Eleutherozoa</taxon>
        <taxon>Echinozoa</taxon>
        <taxon>Echinoidea</taxon>
        <taxon>Euechinoidea</taxon>
        <taxon>Echinacea</taxon>
        <taxon>Camarodonta</taxon>
        <taxon>Echinidea</taxon>
        <taxon>Strongylocentrotidae</taxon>
        <taxon>Strongylocentrotus</taxon>
    </lineage>
</organism>